<dbReference type="EMBL" id="JACJQH010000007">
    <property type="protein sequence ID" value="MBD2194991.1"/>
    <property type="molecule type" value="Genomic_DNA"/>
</dbReference>
<dbReference type="PANTHER" id="PTHR33303">
    <property type="entry name" value="CYTOPLASMIC PROTEIN-RELATED"/>
    <property type="match status" value="1"/>
</dbReference>
<gene>
    <name evidence="2" type="ORF">H6G24_05700</name>
</gene>
<evidence type="ECO:0000313" key="2">
    <source>
        <dbReference type="EMBL" id="MBD2194991.1"/>
    </source>
</evidence>
<dbReference type="SMART" id="SM00881">
    <property type="entry name" value="CoA_binding"/>
    <property type="match status" value="1"/>
</dbReference>
<protein>
    <submittedName>
        <fullName evidence="2">CoA-binding protein</fullName>
    </submittedName>
</protein>
<dbReference type="Proteomes" id="UP000658514">
    <property type="component" value="Unassembled WGS sequence"/>
</dbReference>
<dbReference type="Gene3D" id="3.40.50.720">
    <property type="entry name" value="NAD(P)-binding Rossmann-like Domain"/>
    <property type="match status" value="1"/>
</dbReference>
<accession>A0ABR8A4W6</accession>
<organism evidence="2 3">
    <name type="scientific">Calothrix parietina FACHB-288</name>
    <dbReference type="NCBI Taxonomy" id="2692896"/>
    <lineage>
        <taxon>Bacteria</taxon>
        <taxon>Bacillati</taxon>
        <taxon>Cyanobacteriota</taxon>
        <taxon>Cyanophyceae</taxon>
        <taxon>Nostocales</taxon>
        <taxon>Calotrichaceae</taxon>
        <taxon>Calothrix</taxon>
    </lineage>
</organism>
<proteinExistence type="predicted"/>
<sequence>MPNLKNDRNALREVFTQANAIAVVGHSDKPNRVSYQIAQFLQQAGYIVYPVNPLVKEIDGEPCYASLREIPATVDIVNIFRRAEYLREIIEDAIAINAKTVWAQLGIANQAAEQQALDVGLNVIMDACIKIEYLQLGLTSPPARSAGDSKRMLRLGLKTQGFTSFTI</sequence>
<comment type="caution">
    <text evidence="2">The sequence shown here is derived from an EMBL/GenBank/DDBJ whole genome shotgun (WGS) entry which is preliminary data.</text>
</comment>
<dbReference type="InterPro" id="IPR003781">
    <property type="entry name" value="CoA-bd"/>
</dbReference>
<dbReference type="RefSeq" id="WP_190538926.1">
    <property type="nucleotide sequence ID" value="NZ_CAWPNO010000106.1"/>
</dbReference>
<dbReference type="Pfam" id="PF13380">
    <property type="entry name" value="CoA_binding_2"/>
    <property type="match status" value="1"/>
</dbReference>
<name>A0ABR8A4W6_9CYAN</name>
<feature type="domain" description="CoA-binding" evidence="1">
    <location>
        <begin position="15"/>
        <end position="107"/>
    </location>
</feature>
<dbReference type="PANTHER" id="PTHR33303:SF2">
    <property type="entry name" value="COA-BINDING DOMAIN-CONTAINING PROTEIN"/>
    <property type="match status" value="1"/>
</dbReference>
<reference evidence="2 3" key="1">
    <citation type="journal article" date="2020" name="ISME J.">
        <title>Comparative genomics reveals insights into cyanobacterial evolution and habitat adaptation.</title>
        <authorList>
            <person name="Chen M.Y."/>
            <person name="Teng W.K."/>
            <person name="Zhao L."/>
            <person name="Hu C.X."/>
            <person name="Zhou Y.K."/>
            <person name="Han B.P."/>
            <person name="Song L.R."/>
            <person name="Shu W.S."/>
        </authorList>
    </citation>
    <scope>NUCLEOTIDE SEQUENCE [LARGE SCALE GENOMIC DNA]</scope>
    <source>
        <strain evidence="2 3">FACHB-288</strain>
    </source>
</reference>
<dbReference type="SUPFAM" id="SSF51735">
    <property type="entry name" value="NAD(P)-binding Rossmann-fold domains"/>
    <property type="match status" value="1"/>
</dbReference>
<evidence type="ECO:0000259" key="1">
    <source>
        <dbReference type="SMART" id="SM00881"/>
    </source>
</evidence>
<evidence type="ECO:0000313" key="3">
    <source>
        <dbReference type="Proteomes" id="UP000658514"/>
    </source>
</evidence>
<dbReference type="InterPro" id="IPR036291">
    <property type="entry name" value="NAD(P)-bd_dom_sf"/>
</dbReference>
<keyword evidence="3" id="KW-1185">Reference proteome</keyword>